<dbReference type="GO" id="GO:0016020">
    <property type="term" value="C:membrane"/>
    <property type="evidence" value="ECO:0007669"/>
    <property type="project" value="TreeGrafter"/>
</dbReference>
<dbReference type="AlphaFoldDB" id="A0A0D2EJY7"/>
<dbReference type="EMBL" id="KN847319">
    <property type="protein sequence ID" value="KIW55748.1"/>
    <property type="molecule type" value="Genomic_DNA"/>
</dbReference>
<dbReference type="PANTHER" id="PTHR43798">
    <property type="entry name" value="MONOACYLGLYCEROL LIPASE"/>
    <property type="match status" value="1"/>
</dbReference>
<dbReference type="STRING" id="348802.A0A0D2EJY7"/>
<dbReference type="InterPro" id="IPR050266">
    <property type="entry name" value="AB_hydrolase_sf"/>
</dbReference>
<dbReference type="Gene3D" id="3.40.50.1820">
    <property type="entry name" value="alpha/beta hydrolase"/>
    <property type="match status" value="1"/>
</dbReference>
<protein>
    <recommendedName>
        <fullName evidence="1">AB hydrolase-1 domain-containing protein</fullName>
    </recommendedName>
</protein>
<dbReference type="GO" id="GO:0046464">
    <property type="term" value="P:acylglycerol catabolic process"/>
    <property type="evidence" value="ECO:0007669"/>
    <property type="project" value="TreeGrafter"/>
</dbReference>
<proteinExistence type="predicted"/>
<evidence type="ECO:0000313" key="2">
    <source>
        <dbReference type="EMBL" id="KIW55748.1"/>
    </source>
</evidence>
<dbReference type="HOGENOM" id="CLU_020336_7_0_1"/>
<gene>
    <name evidence="2" type="ORF">PV05_04477</name>
</gene>
<name>A0A0D2EJY7_9EURO</name>
<evidence type="ECO:0000313" key="3">
    <source>
        <dbReference type="Proteomes" id="UP000054342"/>
    </source>
</evidence>
<dbReference type="InterPro" id="IPR029058">
    <property type="entry name" value="AB_hydrolase_fold"/>
</dbReference>
<dbReference type="InterPro" id="IPR000639">
    <property type="entry name" value="Epox_hydrolase-like"/>
</dbReference>
<feature type="domain" description="AB hydrolase-1" evidence="1">
    <location>
        <begin position="29"/>
        <end position="321"/>
    </location>
</feature>
<sequence>MELLEEKTLQVSRGFTYTYYASAAKHNLPALLMIHGFPDSPEEFSDVVRDYLLPNGYGVIAVDCLGYGGTSKPLDREAYNYQLLAQDLEEIINKESVDQVISTGHDWGTDIHLVQQGSPIAQRFYNFYPNRVCGLVLLNAAYIAPSTQPFDLDKVIELNTKRFGHGTHWYWKLFTAPNAAQILDAHLESQWTLLHAEPESWLETLTVKDGVRNFILQDKKLPVLPYATEQRRLRWLERFKSGGFDAPLSYYRAVTFGTQDKALAAILPENYVVKVPHLFWGGKRDYVCPPELCDYSFKAGLLPDCTKVVVDSGHWAHLDRPADFGDTLLGWLKKKFPRPRL</sequence>
<reference evidence="2 3" key="1">
    <citation type="submission" date="2015-01" db="EMBL/GenBank/DDBJ databases">
        <title>The Genome Sequence of Exophiala xenobiotica CBS118157.</title>
        <authorList>
            <consortium name="The Broad Institute Genomics Platform"/>
            <person name="Cuomo C."/>
            <person name="de Hoog S."/>
            <person name="Gorbushina A."/>
            <person name="Stielow B."/>
            <person name="Teixiera M."/>
            <person name="Abouelleil A."/>
            <person name="Chapman S.B."/>
            <person name="Priest M."/>
            <person name="Young S.K."/>
            <person name="Wortman J."/>
            <person name="Nusbaum C."/>
            <person name="Birren B."/>
        </authorList>
    </citation>
    <scope>NUCLEOTIDE SEQUENCE [LARGE SCALE GENOMIC DNA]</scope>
    <source>
        <strain evidence="2 3">CBS 118157</strain>
    </source>
</reference>
<dbReference type="InterPro" id="IPR000073">
    <property type="entry name" value="AB_hydrolase_1"/>
</dbReference>
<dbReference type="RefSeq" id="XP_013316332.1">
    <property type="nucleotide sequence ID" value="XM_013460878.1"/>
</dbReference>
<organism evidence="2 3">
    <name type="scientific">Exophiala xenobiotica</name>
    <dbReference type="NCBI Taxonomy" id="348802"/>
    <lineage>
        <taxon>Eukaryota</taxon>
        <taxon>Fungi</taxon>
        <taxon>Dikarya</taxon>
        <taxon>Ascomycota</taxon>
        <taxon>Pezizomycotina</taxon>
        <taxon>Eurotiomycetes</taxon>
        <taxon>Chaetothyriomycetidae</taxon>
        <taxon>Chaetothyriales</taxon>
        <taxon>Herpotrichiellaceae</taxon>
        <taxon>Exophiala</taxon>
    </lineage>
</organism>
<evidence type="ECO:0000259" key="1">
    <source>
        <dbReference type="Pfam" id="PF00561"/>
    </source>
</evidence>
<dbReference type="Proteomes" id="UP000054342">
    <property type="component" value="Unassembled WGS sequence"/>
</dbReference>
<dbReference type="GO" id="GO:0047372">
    <property type="term" value="F:monoacylglycerol lipase activity"/>
    <property type="evidence" value="ECO:0007669"/>
    <property type="project" value="TreeGrafter"/>
</dbReference>
<dbReference type="Pfam" id="PF00561">
    <property type="entry name" value="Abhydrolase_1"/>
    <property type="match status" value="1"/>
</dbReference>
<accession>A0A0D2EJY7</accession>
<dbReference type="PANTHER" id="PTHR43798:SF33">
    <property type="entry name" value="HYDROLASE, PUTATIVE (AFU_ORTHOLOGUE AFUA_2G14860)-RELATED"/>
    <property type="match status" value="1"/>
</dbReference>
<dbReference type="OrthoDB" id="284184at2759"/>
<keyword evidence="3" id="KW-1185">Reference proteome</keyword>
<dbReference type="PRINTS" id="PR00412">
    <property type="entry name" value="EPOXHYDRLASE"/>
</dbReference>
<dbReference type="SUPFAM" id="SSF53474">
    <property type="entry name" value="alpha/beta-Hydrolases"/>
    <property type="match status" value="1"/>
</dbReference>
<dbReference type="GeneID" id="25326385"/>